<comment type="caution">
    <text evidence="7">The sequence shown here is derived from an EMBL/GenBank/DDBJ whole genome shotgun (WGS) entry which is preliminary data.</text>
</comment>
<feature type="compositionally biased region" description="Basic and acidic residues" evidence="5">
    <location>
        <begin position="158"/>
        <end position="169"/>
    </location>
</feature>
<dbReference type="EMBL" id="SWFT01000036">
    <property type="protein sequence ID" value="KAA8906237.1"/>
    <property type="molecule type" value="Genomic_DNA"/>
</dbReference>
<dbReference type="VEuPathDB" id="FungiDB:DIURU_001179"/>
<proteinExistence type="predicted"/>
<reference evidence="7 8" key="1">
    <citation type="submission" date="2019-07" db="EMBL/GenBank/DDBJ databases">
        <title>Genome assembly of two rare yeast pathogens: Diutina rugosa and Trichomonascus ciferrii.</title>
        <authorList>
            <person name="Mixao V."/>
            <person name="Saus E."/>
            <person name="Hansen A."/>
            <person name="Lass-Flor C."/>
            <person name="Gabaldon T."/>
        </authorList>
    </citation>
    <scope>NUCLEOTIDE SEQUENCE [LARGE SCALE GENOMIC DNA]</scope>
    <source>
        <strain evidence="7 8">CBS 613</strain>
    </source>
</reference>
<dbReference type="PROSITE" id="PS51501">
    <property type="entry name" value="ZF_DNL"/>
    <property type="match status" value="1"/>
</dbReference>
<dbReference type="InterPro" id="IPR007853">
    <property type="entry name" value="Znf_DNL-typ"/>
</dbReference>
<dbReference type="GO" id="GO:0008270">
    <property type="term" value="F:zinc ion binding"/>
    <property type="evidence" value="ECO:0007669"/>
    <property type="project" value="UniProtKB-KW"/>
</dbReference>
<dbReference type="Proteomes" id="UP000449547">
    <property type="component" value="Unassembled WGS sequence"/>
</dbReference>
<evidence type="ECO:0000313" key="8">
    <source>
        <dbReference type="Proteomes" id="UP000449547"/>
    </source>
</evidence>
<feature type="region of interest" description="Disordered" evidence="5">
    <location>
        <begin position="141"/>
        <end position="169"/>
    </location>
</feature>
<dbReference type="GO" id="GO:0006457">
    <property type="term" value="P:protein folding"/>
    <property type="evidence" value="ECO:0007669"/>
    <property type="project" value="TreeGrafter"/>
</dbReference>
<gene>
    <name evidence="7" type="ORF">DIURU_001179</name>
</gene>
<dbReference type="InterPro" id="IPR024158">
    <property type="entry name" value="Mt_import_TIM15"/>
</dbReference>
<evidence type="ECO:0000256" key="1">
    <source>
        <dbReference type="ARBA" id="ARBA00022723"/>
    </source>
</evidence>
<keyword evidence="3" id="KW-0862">Zinc</keyword>
<keyword evidence="2 4" id="KW-0863">Zinc-finger</keyword>
<evidence type="ECO:0000256" key="5">
    <source>
        <dbReference type="SAM" id="MobiDB-lite"/>
    </source>
</evidence>
<evidence type="ECO:0000256" key="4">
    <source>
        <dbReference type="PROSITE-ProRule" id="PRU00834"/>
    </source>
</evidence>
<dbReference type="PANTHER" id="PTHR20922">
    <property type="entry name" value="DNL-TYPE ZINC FINGER PROTEIN"/>
    <property type="match status" value="1"/>
</dbReference>
<dbReference type="OrthoDB" id="512667at2759"/>
<dbReference type="PANTHER" id="PTHR20922:SF13">
    <property type="entry name" value="DNL-TYPE ZINC FINGER PROTEIN"/>
    <property type="match status" value="1"/>
</dbReference>
<dbReference type="GO" id="GO:0005739">
    <property type="term" value="C:mitochondrion"/>
    <property type="evidence" value="ECO:0007669"/>
    <property type="project" value="TreeGrafter"/>
</dbReference>
<dbReference type="OMA" id="PSCKSRH"/>
<organism evidence="7 8">
    <name type="scientific">Diutina rugosa</name>
    <name type="common">Yeast</name>
    <name type="synonym">Candida rugosa</name>
    <dbReference type="NCBI Taxonomy" id="5481"/>
    <lineage>
        <taxon>Eukaryota</taxon>
        <taxon>Fungi</taxon>
        <taxon>Dikarya</taxon>
        <taxon>Ascomycota</taxon>
        <taxon>Saccharomycotina</taxon>
        <taxon>Pichiomycetes</taxon>
        <taxon>Debaryomycetaceae</taxon>
        <taxon>Diutina</taxon>
    </lineage>
</organism>
<dbReference type="AlphaFoldDB" id="A0A642UVE4"/>
<protein>
    <recommendedName>
        <fullName evidence="6">DNL-type domain-containing protein</fullName>
    </recommendedName>
</protein>
<accession>A0A642UVE4</accession>
<dbReference type="RefSeq" id="XP_034014057.1">
    <property type="nucleotide sequence ID" value="XM_034153694.1"/>
</dbReference>
<name>A0A642UVE4_DIURU</name>
<feature type="domain" description="DNL-type" evidence="6">
    <location>
        <begin position="53"/>
        <end position="147"/>
    </location>
</feature>
<keyword evidence="8" id="KW-1185">Reference proteome</keyword>
<dbReference type="Pfam" id="PF05180">
    <property type="entry name" value="zf-DNL"/>
    <property type="match status" value="1"/>
</dbReference>
<evidence type="ECO:0000256" key="3">
    <source>
        <dbReference type="ARBA" id="ARBA00022833"/>
    </source>
</evidence>
<evidence type="ECO:0000313" key="7">
    <source>
        <dbReference type="EMBL" id="KAA8906237.1"/>
    </source>
</evidence>
<dbReference type="GO" id="GO:0030150">
    <property type="term" value="P:protein import into mitochondrial matrix"/>
    <property type="evidence" value="ECO:0007669"/>
    <property type="project" value="TreeGrafter"/>
</dbReference>
<dbReference type="GO" id="GO:0051087">
    <property type="term" value="F:protein-folding chaperone binding"/>
    <property type="evidence" value="ECO:0007669"/>
    <property type="project" value="TreeGrafter"/>
</dbReference>
<evidence type="ECO:0000259" key="6">
    <source>
        <dbReference type="PROSITE" id="PS51501"/>
    </source>
</evidence>
<dbReference type="GO" id="GO:0050821">
    <property type="term" value="P:protein stabilization"/>
    <property type="evidence" value="ECO:0007669"/>
    <property type="project" value="TreeGrafter"/>
</dbReference>
<dbReference type="GeneID" id="54779832"/>
<keyword evidence="1" id="KW-0479">Metal-binding</keyword>
<sequence length="169" mass="18888">MLSTGFRSLLVAGARMSRVSAVRTVPVALTRRHQWRPVLSQRFQSGTTASIQGEKPQLMIAFTCKKCNNRSSHLFSKQAYLTGSVMIECPGCHAHHLIADHLGIFKDNKFDLQKYLQDKGENVGGLGDLVFEDIPEDMRGTLGRYAKDAPEEYQDAEESNHELPPAKDK</sequence>
<evidence type="ECO:0000256" key="2">
    <source>
        <dbReference type="ARBA" id="ARBA00022771"/>
    </source>
</evidence>